<gene>
    <name evidence="1" type="ORF">PHYEVI_LOCUS7290</name>
</gene>
<proteinExistence type="predicted"/>
<protein>
    <submittedName>
        <fullName evidence="1">Uncharacterized protein</fullName>
    </submittedName>
</protein>
<dbReference type="OrthoDB" id="8300281at2759"/>
<organism evidence="1 2">
    <name type="scientific">Phyllotreta striolata</name>
    <name type="common">Striped flea beetle</name>
    <name type="synonym">Crioceris striolata</name>
    <dbReference type="NCBI Taxonomy" id="444603"/>
    <lineage>
        <taxon>Eukaryota</taxon>
        <taxon>Metazoa</taxon>
        <taxon>Ecdysozoa</taxon>
        <taxon>Arthropoda</taxon>
        <taxon>Hexapoda</taxon>
        <taxon>Insecta</taxon>
        <taxon>Pterygota</taxon>
        <taxon>Neoptera</taxon>
        <taxon>Endopterygota</taxon>
        <taxon>Coleoptera</taxon>
        <taxon>Polyphaga</taxon>
        <taxon>Cucujiformia</taxon>
        <taxon>Chrysomeloidea</taxon>
        <taxon>Chrysomelidae</taxon>
        <taxon>Galerucinae</taxon>
        <taxon>Alticini</taxon>
        <taxon>Phyllotreta</taxon>
    </lineage>
</organism>
<reference evidence="1" key="1">
    <citation type="submission" date="2022-01" db="EMBL/GenBank/DDBJ databases">
        <authorList>
            <person name="King R."/>
        </authorList>
    </citation>
    <scope>NUCLEOTIDE SEQUENCE</scope>
</reference>
<accession>A0A9N9XQZ1</accession>
<keyword evidence="2" id="KW-1185">Reference proteome</keyword>
<sequence length="97" mass="10387">MGKVEGTNNKVPAISAQNEASKLLEQALMQMDGIISGNSGTIKSAHSSPGLRESAISLVQLLKNAENPPPPDPHIAKALLDWLQQFAGPYFKKCFSL</sequence>
<dbReference type="AlphaFoldDB" id="A0A9N9XQZ1"/>
<dbReference type="Proteomes" id="UP001153712">
    <property type="component" value="Chromosome 4"/>
</dbReference>
<name>A0A9N9XQZ1_PHYSR</name>
<evidence type="ECO:0000313" key="2">
    <source>
        <dbReference type="Proteomes" id="UP001153712"/>
    </source>
</evidence>
<evidence type="ECO:0000313" key="1">
    <source>
        <dbReference type="EMBL" id="CAG9860943.1"/>
    </source>
</evidence>
<dbReference type="EMBL" id="OU900097">
    <property type="protein sequence ID" value="CAG9860943.1"/>
    <property type="molecule type" value="Genomic_DNA"/>
</dbReference>